<evidence type="ECO:0000256" key="2">
    <source>
        <dbReference type="SAM" id="SignalP"/>
    </source>
</evidence>
<reference evidence="4" key="1">
    <citation type="submission" date="2014-01" db="EMBL/GenBank/DDBJ databases">
        <title>The Genome Sequence of Anopheles farauti FAR1 (V2).</title>
        <authorList>
            <consortium name="The Broad Institute Genomics Platform"/>
            <person name="Neafsey D.E."/>
            <person name="Besansky N."/>
            <person name="Howell P."/>
            <person name="Walton C."/>
            <person name="Young S.K."/>
            <person name="Zeng Q."/>
            <person name="Gargeya S."/>
            <person name="Fitzgerald M."/>
            <person name="Haas B."/>
            <person name="Abouelleil A."/>
            <person name="Allen A.W."/>
            <person name="Alvarado L."/>
            <person name="Arachchi H.M."/>
            <person name="Berlin A.M."/>
            <person name="Chapman S.B."/>
            <person name="Gainer-Dewar J."/>
            <person name="Goldberg J."/>
            <person name="Griggs A."/>
            <person name="Gujja S."/>
            <person name="Hansen M."/>
            <person name="Howarth C."/>
            <person name="Imamovic A."/>
            <person name="Ireland A."/>
            <person name="Larimer J."/>
            <person name="McCowan C."/>
            <person name="Murphy C."/>
            <person name="Pearson M."/>
            <person name="Poon T.W."/>
            <person name="Priest M."/>
            <person name="Roberts A."/>
            <person name="Saif S."/>
            <person name="Shea T."/>
            <person name="Sisk P."/>
            <person name="Sykes S."/>
            <person name="Wortman J."/>
            <person name="Nusbaum C."/>
            <person name="Birren B."/>
        </authorList>
    </citation>
    <scope>NUCLEOTIDE SEQUENCE [LARGE SCALE GENOMIC DNA]</scope>
    <source>
        <strain evidence="4">FAR1</strain>
    </source>
</reference>
<dbReference type="VEuPathDB" id="VectorBase:AFAF016706"/>
<keyword evidence="1" id="KW-0472">Membrane</keyword>
<keyword evidence="1" id="KW-0812">Transmembrane</keyword>
<keyword evidence="4" id="KW-1185">Reference proteome</keyword>
<proteinExistence type="predicted"/>
<reference evidence="3" key="2">
    <citation type="submission" date="2020-05" db="UniProtKB">
        <authorList>
            <consortium name="EnsemblMetazoa"/>
        </authorList>
    </citation>
    <scope>IDENTIFICATION</scope>
    <source>
        <strain evidence="3">FAR1</strain>
    </source>
</reference>
<feature type="transmembrane region" description="Helical" evidence="1">
    <location>
        <begin position="495"/>
        <end position="518"/>
    </location>
</feature>
<evidence type="ECO:0000256" key="1">
    <source>
        <dbReference type="SAM" id="Phobius"/>
    </source>
</evidence>
<keyword evidence="1" id="KW-1133">Transmembrane helix</keyword>
<dbReference type="AlphaFoldDB" id="A0A182QTS8"/>
<dbReference type="EnsemblMetazoa" id="AFAF016706-RA">
    <property type="protein sequence ID" value="AFAF016706-PA"/>
    <property type="gene ID" value="AFAF016706"/>
</dbReference>
<feature type="signal peptide" evidence="2">
    <location>
        <begin position="1"/>
        <end position="16"/>
    </location>
</feature>
<dbReference type="Proteomes" id="UP000075886">
    <property type="component" value="Unassembled WGS sequence"/>
</dbReference>
<evidence type="ECO:0000313" key="4">
    <source>
        <dbReference type="Proteomes" id="UP000075886"/>
    </source>
</evidence>
<keyword evidence="2" id="KW-0732">Signal</keyword>
<organism evidence="3 4">
    <name type="scientific">Anopheles farauti</name>
    <dbReference type="NCBI Taxonomy" id="69004"/>
    <lineage>
        <taxon>Eukaryota</taxon>
        <taxon>Metazoa</taxon>
        <taxon>Ecdysozoa</taxon>
        <taxon>Arthropoda</taxon>
        <taxon>Hexapoda</taxon>
        <taxon>Insecta</taxon>
        <taxon>Pterygota</taxon>
        <taxon>Neoptera</taxon>
        <taxon>Endopterygota</taxon>
        <taxon>Diptera</taxon>
        <taxon>Nematocera</taxon>
        <taxon>Culicoidea</taxon>
        <taxon>Culicidae</taxon>
        <taxon>Anophelinae</taxon>
        <taxon>Anopheles</taxon>
    </lineage>
</organism>
<sequence length="548" mass="60528">MLLLLLLLLVPIPASTTLLPPASCAPSPPEFCATSAERFRISERPSLDASEIESVRLHERDFHFPRPQSIELGQLLLEAKLHLPHHEQLGLEARQFLAVLLTEIRLAERLFQLVPQIEQITLSLLELLVHLAPLRRLVLDRDLQCLDLQLQLFAPFLLLVERFLPADALARCLQQLRVCLAPHRAQFRVEGRDFARQPCHLILERFVVLLERTDFTAFAQQTAVTLGVNFPPMPLVLQLQMQQSDVVLVVGFGQSGGSVPAATVVHQRGTRFGARFYVLIEQGVRIEPRTGRLLRLVMLLQLGETDAVEDLLVRLRPANDRLRRRRDGGLRRNGRGGRNQGRTALGALQKVMVLLVMMVIVMGAMLQMTDRCHDGGQIVAQLPEQLLVACELLARPLLLLACVDAEMASSSDGELSALLPTPSDDDALFPPAPPTPFVVSAGRRGFTIDTESSSSFGFTFSANCFRSGRELRRWCPPGKSGPTCCWLWSGLDGTLLLVVDVADATVVIVVVVVVVAVAPVSDSCNSDWFRSLTTCSSFLEVTTVNGYS</sequence>
<protein>
    <recommendedName>
        <fullName evidence="5">Secreted protein</fullName>
    </recommendedName>
</protein>
<evidence type="ECO:0008006" key="5">
    <source>
        <dbReference type="Google" id="ProtNLM"/>
    </source>
</evidence>
<feature type="transmembrane region" description="Helical" evidence="1">
    <location>
        <begin position="347"/>
        <end position="366"/>
    </location>
</feature>
<name>A0A182QTS8_9DIPT</name>
<evidence type="ECO:0000313" key="3">
    <source>
        <dbReference type="EnsemblMetazoa" id="AFAF016706-PA"/>
    </source>
</evidence>
<accession>A0A182QTS8</accession>
<dbReference type="EMBL" id="AXCN02000109">
    <property type="status" value="NOT_ANNOTATED_CDS"/>
    <property type="molecule type" value="Genomic_DNA"/>
</dbReference>
<feature type="chain" id="PRO_5008133448" description="Secreted protein" evidence="2">
    <location>
        <begin position="17"/>
        <end position="548"/>
    </location>
</feature>